<keyword evidence="2" id="KW-1133">Transmembrane helix</keyword>
<dbReference type="AlphaFoldDB" id="A0A813FZJ8"/>
<evidence type="ECO:0000256" key="2">
    <source>
        <dbReference type="SAM" id="Phobius"/>
    </source>
</evidence>
<accession>A0A813FZJ8</accession>
<feature type="region of interest" description="Disordered" evidence="1">
    <location>
        <begin position="83"/>
        <end position="106"/>
    </location>
</feature>
<feature type="compositionally biased region" description="Basic and acidic residues" evidence="1">
    <location>
        <begin position="83"/>
        <end position="93"/>
    </location>
</feature>
<feature type="compositionally biased region" description="Polar residues" evidence="1">
    <location>
        <begin position="96"/>
        <end position="106"/>
    </location>
</feature>
<gene>
    <name evidence="3" type="ORF">PGLA1383_LOCUS35659</name>
</gene>
<keyword evidence="2" id="KW-0472">Membrane</keyword>
<sequence>MRAKAVCLAAPSVQHHESRLPQSSDQQPLARMLQVVMVVVVVVVIVVVVVEVVIVEVVMVFNTQNCASAEAVRRGVETRSLLRQRETHMEPKSKPFATQTPVSLQA</sequence>
<name>A0A813FZJ8_POLGL</name>
<dbReference type="EMBL" id="CAJNNV010026367">
    <property type="protein sequence ID" value="CAE8618005.1"/>
    <property type="molecule type" value="Genomic_DNA"/>
</dbReference>
<keyword evidence="2" id="KW-0812">Transmembrane</keyword>
<reference evidence="3" key="1">
    <citation type="submission" date="2021-02" db="EMBL/GenBank/DDBJ databases">
        <authorList>
            <person name="Dougan E. K."/>
            <person name="Rhodes N."/>
            <person name="Thang M."/>
            <person name="Chan C."/>
        </authorList>
    </citation>
    <scope>NUCLEOTIDE SEQUENCE</scope>
</reference>
<evidence type="ECO:0000313" key="4">
    <source>
        <dbReference type="Proteomes" id="UP000654075"/>
    </source>
</evidence>
<comment type="caution">
    <text evidence="3">The sequence shown here is derived from an EMBL/GenBank/DDBJ whole genome shotgun (WGS) entry which is preliminary data.</text>
</comment>
<keyword evidence="4" id="KW-1185">Reference proteome</keyword>
<evidence type="ECO:0000256" key="1">
    <source>
        <dbReference type="SAM" id="MobiDB-lite"/>
    </source>
</evidence>
<proteinExistence type="predicted"/>
<feature type="transmembrane region" description="Helical" evidence="2">
    <location>
        <begin position="35"/>
        <end position="61"/>
    </location>
</feature>
<protein>
    <submittedName>
        <fullName evidence="3">Uncharacterized protein</fullName>
    </submittedName>
</protein>
<dbReference type="Proteomes" id="UP000654075">
    <property type="component" value="Unassembled WGS sequence"/>
</dbReference>
<organism evidence="3 4">
    <name type="scientific">Polarella glacialis</name>
    <name type="common">Dinoflagellate</name>
    <dbReference type="NCBI Taxonomy" id="89957"/>
    <lineage>
        <taxon>Eukaryota</taxon>
        <taxon>Sar</taxon>
        <taxon>Alveolata</taxon>
        <taxon>Dinophyceae</taxon>
        <taxon>Suessiales</taxon>
        <taxon>Suessiaceae</taxon>
        <taxon>Polarella</taxon>
    </lineage>
</organism>
<evidence type="ECO:0000313" key="3">
    <source>
        <dbReference type="EMBL" id="CAE8618005.1"/>
    </source>
</evidence>